<feature type="domain" description="SHSP" evidence="3">
    <location>
        <begin position="42"/>
        <end position="153"/>
    </location>
</feature>
<dbReference type="EMBL" id="BSFP01000065">
    <property type="protein sequence ID" value="GLL05930.1"/>
    <property type="molecule type" value="Genomic_DNA"/>
</dbReference>
<reference evidence="4" key="1">
    <citation type="journal article" date="2014" name="Int. J. Syst. Evol. Microbiol.">
        <title>Complete genome sequence of Corynebacterium casei LMG S-19264T (=DSM 44701T), isolated from a smear-ripened cheese.</title>
        <authorList>
            <consortium name="US DOE Joint Genome Institute (JGI-PGF)"/>
            <person name="Walter F."/>
            <person name="Albersmeier A."/>
            <person name="Kalinowski J."/>
            <person name="Ruckert C."/>
        </authorList>
    </citation>
    <scope>NUCLEOTIDE SEQUENCE</scope>
    <source>
        <strain evidence="4">VKM Ac-1321</strain>
    </source>
</reference>
<sequence>MTLPVLRSQATPAMYGPLHDFARLHQRMSDLLSTVLDTDPRSATGSAWTPFADVTEADDAYLLEIDLPGVNRKDLHLEVAGDQLRVSGDIVEKEKVGWLRHRTRTVGRFQYQTLLPGGVDVEHVTADLADGLLTVRLPKTEAAKPRRITVNAG</sequence>
<evidence type="ECO:0000313" key="5">
    <source>
        <dbReference type="Proteomes" id="UP001143480"/>
    </source>
</evidence>
<protein>
    <submittedName>
        <fullName evidence="4">Hsp20/alpha crystallin family protein</fullName>
    </submittedName>
</protein>
<evidence type="ECO:0000256" key="1">
    <source>
        <dbReference type="PROSITE-ProRule" id="PRU00285"/>
    </source>
</evidence>
<organism evidence="4 5">
    <name type="scientific">Dactylosporangium matsuzakiense</name>
    <dbReference type="NCBI Taxonomy" id="53360"/>
    <lineage>
        <taxon>Bacteria</taxon>
        <taxon>Bacillati</taxon>
        <taxon>Actinomycetota</taxon>
        <taxon>Actinomycetes</taxon>
        <taxon>Micromonosporales</taxon>
        <taxon>Micromonosporaceae</taxon>
        <taxon>Dactylosporangium</taxon>
    </lineage>
</organism>
<evidence type="ECO:0000259" key="3">
    <source>
        <dbReference type="PROSITE" id="PS01031"/>
    </source>
</evidence>
<evidence type="ECO:0000256" key="2">
    <source>
        <dbReference type="RuleBase" id="RU003616"/>
    </source>
</evidence>
<proteinExistence type="inferred from homology"/>
<name>A0A9W6KT55_9ACTN</name>
<dbReference type="SUPFAM" id="SSF49764">
    <property type="entry name" value="HSP20-like chaperones"/>
    <property type="match status" value="1"/>
</dbReference>
<dbReference type="Gene3D" id="2.60.40.790">
    <property type="match status" value="1"/>
</dbReference>
<keyword evidence="5" id="KW-1185">Reference proteome</keyword>
<dbReference type="CDD" id="cd06464">
    <property type="entry name" value="ACD_sHsps-like"/>
    <property type="match status" value="1"/>
</dbReference>
<comment type="similarity">
    <text evidence="1 2">Belongs to the small heat shock protein (HSP20) family.</text>
</comment>
<dbReference type="InterPro" id="IPR008978">
    <property type="entry name" value="HSP20-like_chaperone"/>
</dbReference>
<comment type="caution">
    <text evidence="4">The sequence shown here is derived from an EMBL/GenBank/DDBJ whole genome shotgun (WGS) entry which is preliminary data.</text>
</comment>
<dbReference type="InterPro" id="IPR002068">
    <property type="entry name" value="A-crystallin/Hsp20_dom"/>
</dbReference>
<accession>A0A9W6KT55</accession>
<dbReference type="PROSITE" id="PS01031">
    <property type="entry name" value="SHSP"/>
    <property type="match status" value="1"/>
</dbReference>
<dbReference type="AlphaFoldDB" id="A0A9W6KT55"/>
<dbReference type="InterPro" id="IPR031107">
    <property type="entry name" value="Small_HSP"/>
</dbReference>
<gene>
    <name evidence="4" type="ORF">GCM10017581_076780</name>
</gene>
<dbReference type="Pfam" id="PF00011">
    <property type="entry name" value="HSP20"/>
    <property type="match status" value="1"/>
</dbReference>
<reference evidence="4" key="2">
    <citation type="submission" date="2023-01" db="EMBL/GenBank/DDBJ databases">
        <authorList>
            <person name="Sun Q."/>
            <person name="Evtushenko L."/>
        </authorList>
    </citation>
    <scope>NUCLEOTIDE SEQUENCE</scope>
    <source>
        <strain evidence="4">VKM Ac-1321</strain>
    </source>
</reference>
<dbReference type="PANTHER" id="PTHR11527">
    <property type="entry name" value="HEAT-SHOCK PROTEIN 20 FAMILY MEMBER"/>
    <property type="match status" value="1"/>
</dbReference>
<dbReference type="Proteomes" id="UP001143480">
    <property type="component" value="Unassembled WGS sequence"/>
</dbReference>
<evidence type="ECO:0000313" key="4">
    <source>
        <dbReference type="EMBL" id="GLL05930.1"/>
    </source>
</evidence>